<evidence type="ECO:0000313" key="2">
    <source>
        <dbReference type="EMBL" id="KAG5460157.1"/>
    </source>
</evidence>
<feature type="region of interest" description="Disordered" evidence="1">
    <location>
        <begin position="18"/>
        <end position="95"/>
    </location>
</feature>
<proteinExistence type="predicted"/>
<feature type="compositionally biased region" description="Basic residues" evidence="1">
    <location>
        <begin position="62"/>
        <end position="72"/>
    </location>
</feature>
<protein>
    <submittedName>
        <fullName evidence="2">Uncharacterized protein</fullName>
    </submittedName>
</protein>
<keyword evidence="3" id="KW-1185">Reference proteome</keyword>
<dbReference type="AlphaFoldDB" id="A0A8H7ZVX6"/>
<accession>A0A8H7ZVX6</accession>
<organism evidence="2 3">
    <name type="scientific">Olpidium bornovanus</name>
    <dbReference type="NCBI Taxonomy" id="278681"/>
    <lineage>
        <taxon>Eukaryota</taxon>
        <taxon>Fungi</taxon>
        <taxon>Fungi incertae sedis</taxon>
        <taxon>Olpidiomycota</taxon>
        <taxon>Olpidiomycotina</taxon>
        <taxon>Olpidiomycetes</taxon>
        <taxon>Olpidiales</taxon>
        <taxon>Olpidiaceae</taxon>
        <taxon>Olpidium</taxon>
    </lineage>
</organism>
<evidence type="ECO:0000256" key="1">
    <source>
        <dbReference type="SAM" id="MobiDB-lite"/>
    </source>
</evidence>
<name>A0A8H7ZVX6_9FUNG</name>
<reference evidence="2 3" key="1">
    <citation type="journal article" name="Sci. Rep.">
        <title>Genome-scale phylogenetic analyses confirm Olpidium as the closest living zoosporic fungus to the non-flagellated, terrestrial fungi.</title>
        <authorList>
            <person name="Chang Y."/>
            <person name="Rochon D."/>
            <person name="Sekimoto S."/>
            <person name="Wang Y."/>
            <person name="Chovatia M."/>
            <person name="Sandor L."/>
            <person name="Salamov A."/>
            <person name="Grigoriev I.V."/>
            <person name="Stajich J.E."/>
            <person name="Spatafora J.W."/>
        </authorList>
    </citation>
    <scope>NUCLEOTIDE SEQUENCE [LARGE SCALE GENOMIC DNA]</scope>
    <source>
        <strain evidence="2">S191</strain>
    </source>
</reference>
<feature type="compositionally biased region" description="Basic residues" evidence="1">
    <location>
        <begin position="19"/>
        <end position="28"/>
    </location>
</feature>
<sequence length="95" mass="9786">MCAGFSEPCCCCCCCSRPGPRRAGRVCPRRGAVSASSFPENNPKGPPPPRSVAALPGIRTNLRSRPRARRSRAGGGKGGCSASPGTSRAGRRTVS</sequence>
<comment type="caution">
    <text evidence="2">The sequence shown here is derived from an EMBL/GenBank/DDBJ whole genome shotgun (WGS) entry which is preliminary data.</text>
</comment>
<dbReference type="EMBL" id="JAEFCI010005662">
    <property type="protein sequence ID" value="KAG5460157.1"/>
    <property type="molecule type" value="Genomic_DNA"/>
</dbReference>
<dbReference type="Proteomes" id="UP000673691">
    <property type="component" value="Unassembled WGS sequence"/>
</dbReference>
<gene>
    <name evidence="2" type="ORF">BJ554DRAFT_7830</name>
</gene>
<evidence type="ECO:0000313" key="3">
    <source>
        <dbReference type="Proteomes" id="UP000673691"/>
    </source>
</evidence>